<proteinExistence type="predicted"/>
<reference evidence="2" key="1">
    <citation type="submission" date="2020-11" db="EMBL/GenBank/DDBJ databases">
        <authorList>
            <consortium name="DOE Joint Genome Institute"/>
            <person name="Ahrendt S."/>
            <person name="Riley R."/>
            <person name="Andreopoulos W."/>
            <person name="Labutti K."/>
            <person name="Pangilinan J."/>
            <person name="Ruiz-Duenas F.J."/>
            <person name="Barrasa J.M."/>
            <person name="Sanchez-Garcia M."/>
            <person name="Camarero S."/>
            <person name="Miyauchi S."/>
            <person name="Serrano A."/>
            <person name="Linde D."/>
            <person name="Babiker R."/>
            <person name="Drula E."/>
            <person name="Ayuso-Fernandez I."/>
            <person name="Pacheco R."/>
            <person name="Padilla G."/>
            <person name="Ferreira P."/>
            <person name="Barriuso J."/>
            <person name="Kellner H."/>
            <person name="Castanera R."/>
            <person name="Alfaro M."/>
            <person name="Ramirez L."/>
            <person name="Pisabarro A.G."/>
            <person name="Kuo A."/>
            <person name="Tritt A."/>
            <person name="Lipzen A."/>
            <person name="He G."/>
            <person name="Yan M."/>
            <person name="Ng V."/>
            <person name="Cullen D."/>
            <person name="Martin F."/>
            <person name="Rosso M.-N."/>
            <person name="Henrissat B."/>
            <person name="Hibbett D."/>
            <person name="Martinez A.T."/>
            <person name="Grigoriev I.V."/>
        </authorList>
    </citation>
    <scope>NUCLEOTIDE SEQUENCE</scope>
    <source>
        <strain evidence="2">CIRM-BRFM 674</strain>
    </source>
</reference>
<gene>
    <name evidence="2" type="ORF">BDN70DRAFT_640648</name>
</gene>
<evidence type="ECO:0000313" key="3">
    <source>
        <dbReference type="Proteomes" id="UP000807469"/>
    </source>
</evidence>
<dbReference type="AlphaFoldDB" id="A0A9P5Z2X8"/>
<keyword evidence="3" id="KW-1185">Reference proteome</keyword>
<sequence length="111" mass="12571">MEEAILDRSQAAGQTPAIALFISLFGNVSCVLRYARVKSVARRTAKRWPSCPEDLMPFGPERLTECFSIWSRILPDTNVFFVAAQCIELCCSKSFRPHLGDCPFARRRTKD</sequence>
<dbReference type="Proteomes" id="UP000807469">
    <property type="component" value="Unassembled WGS sequence"/>
</dbReference>
<protein>
    <submittedName>
        <fullName evidence="2">Uncharacterized protein</fullName>
    </submittedName>
</protein>
<evidence type="ECO:0000256" key="1">
    <source>
        <dbReference type="SAM" id="Phobius"/>
    </source>
</evidence>
<name>A0A9P5Z2X8_9AGAR</name>
<accession>A0A9P5Z2X8</accession>
<evidence type="ECO:0000313" key="2">
    <source>
        <dbReference type="EMBL" id="KAF9480154.1"/>
    </source>
</evidence>
<comment type="caution">
    <text evidence="2">The sequence shown here is derived from an EMBL/GenBank/DDBJ whole genome shotgun (WGS) entry which is preliminary data.</text>
</comment>
<dbReference type="EMBL" id="MU155199">
    <property type="protein sequence ID" value="KAF9480154.1"/>
    <property type="molecule type" value="Genomic_DNA"/>
</dbReference>
<organism evidence="2 3">
    <name type="scientific">Pholiota conissans</name>
    <dbReference type="NCBI Taxonomy" id="109636"/>
    <lineage>
        <taxon>Eukaryota</taxon>
        <taxon>Fungi</taxon>
        <taxon>Dikarya</taxon>
        <taxon>Basidiomycota</taxon>
        <taxon>Agaricomycotina</taxon>
        <taxon>Agaricomycetes</taxon>
        <taxon>Agaricomycetidae</taxon>
        <taxon>Agaricales</taxon>
        <taxon>Agaricineae</taxon>
        <taxon>Strophariaceae</taxon>
        <taxon>Pholiota</taxon>
    </lineage>
</organism>
<keyword evidence="1" id="KW-0812">Transmembrane</keyword>
<keyword evidence="1" id="KW-0472">Membrane</keyword>
<dbReference type="OrthoDB" id="2998255at2759"/>
<keyword evidence="1" id="KW-1133">Transmembrane helix</keyword>
<feature type="transmembrane region" description="Helical" evidence="1">
    <location>
        <begin position="17"/>
        <end position="35"/>
    </location>
</feature>